<organism evidence="2 3">
    <name type="scientific">Caerostris extrusa</name>
    <name type="common">Bark spider</name>
    <name type="synonym">Caerostris bankana</name>
    <dbReference type="NCBI Taxonomy" id="172846"/>
    <lineage>
        <taxon>Eukaryota</taxon>
        <taxon>Metazoa</taxon>
        <taxon>Ecdysozoa</taxon>
        <taxon>Arthropoda</taxon>
        <taxon>Chelicerata</taxon>
        <taxon>Arachnida</taxon>
        <taxon>Araneae</taxon>
        <taxon>Araneomorphae</taxon>
        <taxon>Entelegynae</taxon>
        <taxon>Araneoidea</taxon>
        <taxon>Araneidae</taxon>
        <taxon>Caerostris</taxon>
    </lineage>
</organism>
<keyword evidence="3" id="KW-1185">Reference proteome</keyword>
<sequence length="138" mass="15615">MCKSLGAVFGLERILYLRSKVSLWDFSSPIIPQLILFLFLLHLPLVQMFRSYGPVRSLGGVFGLERISYVRAKVKIPFQQSAKHKVHLHIVPHPFIPISAALNHNPGIGTSVSQLLTRKQDQKILFRSFKLLLRSPGT</sequence>
<name>A0AAV4Y4U6_CAEEX</name>
<comment type="caution">
    <text evidence="2">The sequence shown here is derived from an EMBL/GenBank/DDBJ whole genome shotgun (WGS) entry which is preliminary data.</text>
</comment>
<keyword evidence="1" id="KW-0472">Membrane</keyword>
<evidence type="ECO:0000256" key="1">
    <source>
        <dbReference type="SAM" id="Phobius"/>
    </source>
</evidence>
<dbReference type="Proteomes" id="UP001054945">
    <property type="component" value="Unassembled WGS sequence"/>
</dbReference>
<evidence type="ECO:0000313" key="2">
    <source>
        <dbReference type="EMBL" id="GIZ01529.1"/>
    </source>
</evidence>
<protein>
    <submittedName>
        <fullName evidence="2">Uncharacterized protein</fullName>
    </submittedName>
</protein>
<accession>A0AAV4Y4U6</accession>
<gene>
    <name evidence="2" type="ORF">CEXT_277271</name>
</gene>
<keyword evidence="1" id="KW-1133">Transmembrane helix</keyword>
<evidence type="ECO:0000313" key="3">
    <source>
        <dbReference type="Proteomes" id="UP001054945"/>
    </source>
</evidence>
<keyword evidence="1" id="KW-0812">Transmembrane</keyword>
<dbReference type="AlphaFoldDB" id="A0AAV4Y4U6"/>
<reference evidence="2 3" key="1">
    <citation type="submission" date="2021-06" db="EMBL/GenBank/DDBJ databases">
        <title>Caerostris extrusa draft genome.</title>
        <authorList>
            <person name="Kono N."/>
            <person name="Arakawa K."/>
        </authorList>
    </citation>
    <scope>NUCLEOTIDE SEQUENCE [LARGE SCALE GENOMIC DNA]</scope>
</reference>
<proteinExistence type="predicted"/>
<dbReference type="EMBL" id="BPLR01001315">
    <property type="protein sequence ID" value="GIZ01529.1"/>
    <property type="molecule type" value="Genomic_DNA"/>
</dbReference>
<feature type="transmembrane region" description="Helical" evidence="1">
    <location>
        <begin position="30"/>
        <end position="49"/>
    </location>
</feature>